<proteinExistence type="predicted"/>
<reference evidence="1" key="1">
    <citation type="submission" date="2020-04" db="EMBL/GenBank/DDBJ databases">
        <authorList>
            <person name="Chiriac C."/>
            <person name="Salcher M."/>
            <person name="Ghai R."/>
            <person name="Kavagutti S V."/>
        </authorList>
    </citation>
    <scope>NUCLEOTIDE SEQUENCE</scope>
</reference>
<protein>
    <recommendedName>
        <fullName evidence="2">Tail completion protein</fullName>
    </recommendedName>
</protein>
<name>A0A6J5MQS5_9CAUD</name>
<evidence type="ECO:0008006" key="2">
    <source>
        <dbReference type="Google" id="ProtNLM"/>
    </source>
</evidence>
<organism evidence="1">
    <name type="scientific">uncultured Caudovirales phage</name>
    <dbReference type="NCBI Taxonomy" id="2100421"/>
    <lineage>
        <taxon>Viruses</taxon>
        <taxon>Duplodnaviria</taxon>
        <taxon>Heunggongvirae</taxon>
        <taxon>Uroviricota</taxon>
        <taxon>Caudoviricetes</taxon>
        <taxon>Peduoviridae</taxon>
        <taxon>Maltschvirus</taxon>
        <taxon>Maltschvirus maltsch</taxon>
    </lineage>
</organism>
<accession>A0A6J5MQS5</accession>
<evidence type="ECO:0000313" key="1">
    <source>
        <dbReference type="EMBL" id="CAB4149505.1"/>
    </source>
</evidence>
<dbReference type="EMBL" id="LR796522">
    <property type="protein sequence ID" value="CAB4149505.1"/>
    <property type="molecule type" value="Genomic_DNA"/>
</dbReference>
<sequence length="130" mass="13753">MTAITTLRTTIANALVDNTKYSTFAFPPATPIANSVVVAPSSGDYLVPSNNQWATISPMANLEIRMYVPLLDNQGNLSGIEDIMVAVFNKLAASTLKFNVGSVTNVGSIETAAGDLLTATINISTLTEWT</sequence>
<gene>
    <name evidence="1" type="ORF">UFOVP550_3</name>
</gene>